<sequence length="54" mass="5421">MQQASGPPALEALPQAPDASPLAPAEPNQQLHAEPQERLGGSACDGHKPAVIAG</sequence>
<feature type="non-terminal residue" evidence="2">
    <location>
        <position position="54"/>
    </location>
</feature>
<keyword evidence="3" id="KW-1185">Reference proteome</keyword>
<dbReference type="EMBL" id="KK100298">
    <property type="protein sequence ID" value="KIZ07068.1"/>
    <property type="molecule type" value="Genomic_DNA"/>
</dbReference>
<dbReference type="GeneID" id="25726995"/>
<dbReference type="RefSeq" id="XP_013906087.1">
    <property type="nucleotide sequence ID" value="XM_014050633.1"/>
</dbReference>
<dbReference type="Proteomes" id="UP000054498">
    <property type="component" value="Unassembled WGS sequence"/>
</dbReference>
<gene>
    <name evidence="2" type="ORF">MNEG_0877</name>
</gene>
<dbReference type="KEGG" id="mng:MNEG_0877"/>
<feature type="region of interest" description="Disordered" evidence="1">
    <location>
        <begin position="1"/>
        <end position="54"/>
    </location>
</feature>
<evidence type="ECO:0000256" key="1">
    <source>
        <dbReference type="SAM" id="MobiDB-lite"/>
    </source>
</evidence>
<evidence type="ECO:0000313" key="2">
    <source>
        <dbReference type="EMBL" id="KIZ07068.1"/>
    </source>
</evidence>
<evidence type="ECO:0000313" key="3">
    <source>
        <dbReference type="Proteomes" id="UP000054498"/>
    </source>
</evidence>
<accession>A0A0D2K9W8</accession>
<name>A0A0D2K9W8_9CHLO</name>
<reference evidence="2 3" key="1">
    <citation type="journal article" date="2013" name="BMC Genomics">
        <title>Reconstruction of the lipid metabolism for the microalga Monoraphidium neglectum from its genome sequence reveals characteristics suitable for biofuel production.</title>
        <authorList>
            <person name="Bogen C."/>
            <person name="Al-Dilaimi A."/>
            <person name="Albersmeier A."/>
            <person name="Wichmann J."/>
            <person name="Grundmann M."/>
            <person name="Rupp O."/>
            <person name="Lauersen K.J."/>
            <person name="Blifernez-Klassen O."/>
            <person name="Kalinowski J."/>
            <person name="Goesmann A."/>
            <person name="Mussgnug J.H."/>
            <person name="Kruse O."/>
        </authorList>
    </citation>
    <scope>NUCLEOTIDE SEQUENCE [LARGE SCALE GENOMIC DNA]</scope>
    <source>
        <strain evidence="2 3">SAG 48.87</strain>
    </source>
</reference>
<dbReference type="AlphaFoldDB" id="A0A0D2K9W8"/>
<protein>
    <submittedName>
        <fullName evidence="2">Uncharacterized protein</fullName>
    </submittedName>
</protein>
<proteinExistence type="predicted"/>
<organism evidence="2 3">
    <name type="scientific">Monoraphidium neglectum</name>
    <dbReference type="NCBI Taxonomy" id="145388"/>
    <lineage>
        <taxon>Eukaryota</taxon>
        <taxon>Viridiplantae</taxon>
        <taxon>Chlorophyta</taxon>
        <taxon>core chlorophytes</taxon>
        <taxon>Chlorophyceae</taxon>
        <taxon>CS clade</taxon>
        <taxon>Sphaeropleales</taxon>
        <taxon>Selenastraceae</taxon>
        <taxon>Monoraphidium</taxon>
    </lineage>
</organism>